<organism evidence="1 2">
    <name type="scientific">Rhodopirellula europaea SH398</name>
    <dbReference type="NCBI Taxonomy" id="1263868"/>
    <lineage>
        <taxon>Bacteria</taxon>
        <taxon>Pseudomonadati</taxon>
        <taxon>Planctomycetota</taxon>
        <taxon>Planctomycetia</taxon>
        <taxon>Pirellulales</taxon>
        <taxon>Pirellulaceae</taxon>
        <taxon>Rhodopirellula</taxon>
    </lineage>
</organism>
<dbReference type="Proteomes" id="UP000011996">
    <property type="component" value="Unassembled WGS sequence"/>
</dbReference>
<dbReference type="STRING" id="1263868.RESH_00973"/>
<dbReference type="AlphaFoldDB" id="M5SA31"/>
<accession>M5SA31</accession>
<reference evidence="1 2" key="1">
    <citation type="journal article" date="2013" name="Mar. Genomics">
        <title>Expression of sulfatases in Rhodopirellula baltica and the diversity of sulfatases in the genus Rhodopirellula.</title>
        <authorList>
            <person name="Wegner C.E."/>
            <person name="Richter-Heitmann T."/>
            <person name="Klindworth A."/>
            <person name="Klockow C."/>
            <person name="Richter M."/>
            <person name="Achstetter T."/>
            <person name="Glockner F.O."/>
            <person name="Harder J."/>
        </authorList>
    </citation>
    <scope>NUCLEOTIDE SEQUENCE [LARGE SCALE GENOMIC DNA]</scope>
    <source>
        <strain evidence="1 2">SH398</strain>
    </source>
</reference>
<dbReference type="PATRIC" id="fig|1263868.3.peg.1054"/>
<dbReference type="EMBL" id="ANOF01000034">
    <property type="protein sequence ID" value="EMI28498.1"/>
    <property type="molecule type" value="Genomic_DNA"/>
</dbReference>
<sequence>MLRAKLNRIDSRLGDRELRMARWLFPIAKAGFAIPVANRDERF</sequence>
<gene>
    <name evidence="1" type="ORF">RESH_00973</name>
</gene>
<name>M5SA31_9BACT</name>
<protein>
    <submittedName>
        <fullName evidence="1">Uncharacterized protein</fullName>
    </submittedName>
</protein>
<comment type="caution">
    <text evidence="1">The sequence shown here is derived from an EMBL/GenBank/DDBJ whole genome shotgun (WGS) entry which is preliminary data.</text>
</comment>
<evidence type="ECO:0000313" key="2">
    <source>
        <dbReference type="Proteomes" id="UP000011996"/>
    </source>
</evidence>
<proteinExistence type="predicted"/>
<evidence type="ECO:0000313" key="1">
    <source>
        <dbReference type="EMBL" id="EMI28498.1"/>
    </source>
</evidence>